<gene>
    <name evidence="1" type="ORF">TRFO_13451</name>
</gene>
<organism evidence="1 2">
    <name type="scientific">Tritrichomonas foetus</name>
    <dbReference type="NCBI Taxonomy" id="1144522"/>
    <lineage>
        <taxon>Eukaryota</taxon>
        <taxon>Metamonada</taxon>
        <taxon>Parabasalia</taxon>
        <taxon>Tritrichomonadida</taxon>
        <taxon>Tritrichomonadidae</taxon>
        <taxon>Tritrichomonas</taxon>
    </lineage>
</organism>
<dbReference type="Proteomes" id="UP000179807">
    <property type="component" value="Unassembled WGS sequence"/>
</dbReference>
<dbReference type="VEuPathDB" id="TrichDB:TRFO_13451"/>
<evidence type="ECO:0008006" key="3">
    <source>
        <dbReference type="Google" id="ProtNLM"/>
    </source>
</evidence>
<evidence type="ECO:0000313" key="2">
    <source>
        <dbReference type="Proteomes" id="UP000179807"/>
    </source>
</evidence>
<sequence>MDNFTGESFDNLVSILNESSSILNDLSNASNTILAFRKQFPPLINWIMSHLSEITDIALYEKEYDSPSIQKFCLTILCYKSPAFGTILSSNRQFLLKMNTFISRVETKTKCGLISFSAIFESQIKNSNGFVIKSFPEKQQLLDKLFNHIDNNSIFSLLYFLTESGQCLVYEFLEDCKFTKKILENTKIHPTKMLLLLTNVVSNIKLDSVILDEILDIKSLDIIFDLAILNKDVHVSHKAFNLLLELCKVCSDIDESYEEDDFPVFEYIIQKADDISCFIQKEPFNLAKHPACELLVGVIPAIEELPQCIYDVAKNLFMRMFLHPYHSILHCSCLKLFEAIAEKDDELFLKIDIREKIVEAFIFEDELNMFKGHLHDFTKLMRKCNSDYENECMGWSNYIREIFQVKETIRNGPFGGKVPKEAVVLPPGTLPIVDI</sequence>
<dbReference type="RefSeq" id="XP_068369261.1">
    <property type="nucleotide sequence ID" value="XM_068497256.1"/>
</dbReference>
<dbReference type="AlphaFoldDB" id="A0A1J4L2K5"/>
<evidence type="ECO:0000313" key="1">
    <source>
        <dbReference type="EMBL" id="OHT16125.1"/>
    </source>
</evidence>
<reference evidence="1" key="1">
    <citation type="submission" date="2016-10" db="EMBL/GenBank/DDBJ databases">
        <authorList>
            <person name="Benchimol M."/>
            <person name="Almeida L.G."/>
            <person name="Vasconcelos A.T."/>
            <person name="Perreira-Neves A."/>
            <person name="Rosa I.A."/>
            <person name="Tasca T."/>
            <person name="Bogo M.R."/>
            <person name="de Souza W."/>
        </authorList>
    </citation>
    <scope>NUCLEOTIDE SEQUENCE [LARGE SCALE GENOMIC DNA]</scope>
    <source>
        <strain evidence="1">K</strain>
    </source>
</reference>
<keyword evidence="2" id="KW-1185">Reference proteome</keyword>
<comment type="caution">
    <text evidence="1">The sequence shown here is derived from an EMBL/GenBank/DDBJ whole genome shotgun (WGS) entry which is preliminary data.</text>
</comment>
<dbReference type="GeneID" id="94831960"/>
<dbReference type="EMBL" id="MLAK01000145">
    <property type="protein sequence ID" value="OHT16125.1"/>
    <property type="molecule type" value="Genomic_DNA"/>
</dbReference>
<dbReference type="OrthoDB" id="295029at2759"/>
<name>A0A1J4L2K5_9EUKA</name>
<protein>
    <recommendedName>
        <fullName evidence="3">DUF3447 domain-containing protein</fullName>
    </recommendedName>
</protein>
<accession>A0A1J4L2K5</accession>
<proteinExistence type="predicted"/>